<organism evidence="1 2">
    <name type="scientific">Erwinia aeris</name>
    <dbReference type="NCBI Taxonomy" id="3239803"/>
    <lineage>
        <taxon>Bacteria</taxon>
        <taxon>Pseudomonadati</taxon>
        <taxon>Pseudomonadota</taxon>
        <taxon>Gammaproteobacteria</taxon>
        <taxon>Enterobacterales</taxon>
        <taxon>Erwiniaceae</taxon>
        <taxon>Erwinia</taxon>
    </lineage>
</organism>
<evidence type="ECO:0000313" key="1">
    <source>
        <dbReference type="EMBL" id="MEY8773178.1"/>
    </source>
</evidence>
<sequence>MESEKYFQGYSSGLGDFLFPGEDFYDCEARHFVSELLAGEGDTSTPQAFLNLLDTFTPEMVQHKIDNPDWSTAQTVSRWENMTKKRIRQRTEQRFAAELAAAHTAGQK</sequence>
<comment type="caution">
    <text evidence="1">The sequence shown here is derived from an EMBL/GenBank/DDBJ whole genome shotgun (WGS) entry which is preliminary data.</text>
</comment>
<gene>
    <name evidence="1" type="ORF">AB6T85_22500</name>
</gene>
<evidence type="ECO:0000313" key="2">
    <source>
        <dbReference type="Proteomes" id="UP001565243"/>
    </source>
</evidence>
<reference evidence="1 2" key="1">
    <citation type="submission" date="2024-07" db="EMBL/GenBank/DDBJ databases">
        <authorList>
            <person name="Hebao G."/>
        </authorList>
    </citation>
    <scope>NUCLEOTIDE SEQUENCE [LARGE SCALE GENOMIC DNA]</scope>
    <source>
        <strain evidence="1 2">ACCC 02193</strain>
    </source>
</reference>
<dbReference type="EMBL" id="JBGFFX010000019">
    <property type="protein sequence ID" value="MEY8773178.1"/>
    <property type="molecule type" value="Genomic_DNA"/>
</dbReference>
<proteinExistence type="predicted"/>
<accession>A0ABV4EEF2</accession>
<dbReference type="Proteomes" id="UP001565243">
    <property type="component" value="Unassembled WGS sequence"/>
</dbReference>
<protein>
    <submittedName>
        <fullName evidence="1">Uncharacterized protein</fullName>
    </submittedName>
</protein>
<dbReference type="RefSeq" id="WP_369896803.1">
    <property type="nucleotide sequence ID" value="NZ_JBGFFX010000019.1"/>
</dbReference>
<name>A0ABV4EEF2_9GAMM</name>
<keyword evidence="2" id="KW-1185">Reference proteome</keyword>